<keyword evidence="3" id="KW-1185">Reference proteome</keyword>
<accession>A0A0P1GUM2</accession>
<sequence>MANAAHTNSIANQTRIPKARKGDRRDLQTQVAGEDDMGSDRERRALSKLVDYAIECARDNNFREARQALMEARESLRNAPSAADTREVHFTSRFAKRRKSSLTRT</sequence>
<protein>
    <submittedName>
        <fullName evidence="2">Uncharacterized protein</fullName>
    </submittedName>
</protein>
<evidence type="ECO:0000313" key="3">
    <source>
        <dbReference type="Proteomes" id="UP000052022"/>
    </source>
</evidence>
<proteinExistence type="predicted"/>
<dbReference type="Proteomes" id="UP000052022">
    <property type="component" value="Unassembled WGS sequence"/>
</dbReference>
<feature type="compositionally biased region" description="Polar residues" evidence="1">
    <location>
        <begin position="1"/>
        <end position="15"/>
    </location>
</feature>
<evidence type="ECO:0000313" key="2">
    <source>
        <dbReference type="EMBL" id="CUH78818.1"/>
    </source>
</evidence>
<feature type="region of interest" description="Disordered" evidence="1">
    <location>
        <begin position="75"/>
        <end position="105"/>
    </location>
</feature>
<dbReference type="EMBL" id="CYSD01000033">
    <property type="protein sequence ID" value="CUH78818.1"/>
    <property type="molecule type" value="Genomic_DNA"/>
</dbReference>
<name>A0A0P1GUM2_9RHOB</name>
<evidence type="ECO:0000256" key="1">
    <source>
        <dbReference type="SAM" id="MobiDB-lite"/>
    </source>
</evidence>
<organism evidence="2 3">
    <name type="scientific">Tritonibacter multivorans</name>
    <dbReference type="NCBI Taxonomy" id="928856"/>
    <lineage>
        <taxon>Bacteria</taxon>
        <taxon>Pseudomonadati</taxon>
        <taxon>Pseudomonadota</taxon>
        <taxon>Alphaproteobacteria</taxon>
        <taxon>Rhodobacterales</taxon>
        <taxon>Paracoccaceae</taxon>
        <taxon>Tritonibacter</taxon>
    </lineage>
</organism>
<dbReference type="AlphaFoldDB" id="A0A0P1GUM2"/>
<feature type="compositionally biased region" description="Basic residues" evidence="1">
    <location>
        <begin position="94"/>
        <end position="105"/>
    </location>
</feature>
<feature type="region of interest" description="Disordered" evidence="1">
    <location>
        <begin position="1"/>
        <end position="41"/>
    </location>
</feature>
<gene>
    <name evidence="2" type="ORF">TRM7557_02056</name>
</gene>
<reference evidence="2 3" key="1">
    <citation type="submission" date="2015-09" db="EMBL/GenBank/DDBJ databases">
        <authorList>
            <consortium name="Swine Surveillance"/>
        </authorList>
    </citation>
    <scope>NUCLEOTIDE SEQUENCE [LARGE SCALE GENOMIC DNA]</scope>
    <source>
        <strain evidence="2 3">CECT 7557</strain>
    </source>
</reference>